<keyword evidence="3" id="KW-0804">Transcription</keyword>
<dbReference type="Pfam" id="PF12833">
    <property type="entry name" value="HTH_18"/>
    <property type="match status" value="1"/>
</dbReference>
<comment type="caution">
    <text evidence="5">The sequence shown here is derived from an EMBL/GenBank/DDBJ whole genome shotgun (WGS) entry which is preliminary data.</text>
</comment>
<keyword evidence="6" id="KW-1185">Reference proteome</keyword>
<dbReference type="InterPro" id="IPR014710">
    <property type="entry name" value="RmlC-like_jellyroll"/>
</dbReference>
<evidence type="ECO:0000313" key="6">
    <source>
        <dbReference type="Proteomes" id="UP000237749"/>
    </source>
</evidence>
<feature type="domain" description="HTH araC/xylS-type" evidence="4">
    <location>
        <begin position="241"/>
        <end position="338"/>
    </location>
</feature>
<evidence type="ECO:0000256" key="2">
    <source>
        <dbReference type="ARBA" id="ARBA00023125"/>
    </source>
</evidence>
<proteinExistence type="predicted"/>
<evidence type="ECO:0000259" key="4">
    <source>
        <dbReference type="PROSITE" id="PS01124"/>
    </source>
</evidence>
<dbReference type="PRINTS" id="PR00032">
    <property type="entry name" value="HTHARAC"/>
</dbReference>
<keyword evidence="2 5" id="KW-0238">DNA-binding</keyword>
<evidence type="ECO:0000313" key="5">
    <source>
        <dbReference type="EMBL" id="PPK78890.1"/>
    </source>
</evidence>
<name>A0A2S6HN40_9FIRM</name>
<dbReference type="InterPro" id="IPR013096">
    <property type="entry name" value="Cupin_2"/>
</dbReference>
<dbReference type="SUPFAM" id="SSF46689">
    <property type="entry name" value="Homeodomain-like"/>
    <property type="match status" value="1"/>
</dbReference>
<sequence length="345" mass="39937">MDINSLDLTLRSLSSSEEKYKSGYIPDFWDHMPKIRIGGENVNCIYFEEKNNRLGKQGVLSGWQSTSLDISIKKNSRFIPVPVHVHDYVEINYVYSGICSQTIKNTDITLKKGQVLIIEPNVPHSIKETGEDDIMISFMVSKKYLRENLLDHFSTDSILSHFFINVMNEKSHENKYLLFQSENSRRTQLFTQELLCECFDPSVNSTDFIKNLFSLIIAELINVYKNQLVREESESDTPSILSIIRFIEINFKSCSLNSVAAFFHLSPNYLTFLIKKHTGMTYKQMVQSQKLKYAAKFLRNTNMSVTEIANEAGYENISFFYQKFQEHYGCSPKEYRTNKTSGIIN</sequence>
<dbReference type="PROSITE" id="PS01124">
    <property type="entry name" value="HTH_ARAC_FAMILY_2"/>
    <property type="match status" value="1"/>
</dbReference>
<dbReference type="Gene3D" id="1.10.10.60">
    <property type="entry name" value="Homeodomain-like"/>
    <property type="match status" value="2"/>
</dbReference>
<protein>
    <submittedName>
        <fullName evidence="5">AraC-like DNA-binding protein</fullName>
    </submittedName>
</protein>
<dbReference type="SUPFAM" id="SSF51182">
    <property type="entry name" value="RmlC-like cupins"/>
    <property type="match status" value="1"/>
</dbReference>
<dbReference type="InterPro" id="IPR011051">
    <property type="entry name" value="RmlC_Cupin_sf"/>
</dbReference>
<dbReference type="PANTHER" id="PTHR43280:SF28">
    <property type="entry name" value="HTH-TYPE TRANSCRIPTIONAL ACTIVATOR RHAS"/>
    <property type="match status" value="1"/>
</dbReference>
<keyword evidence="1" id="KW-0805">Transcription regulation</keyword>
<gene>
    <name evidence="5" type="ORF">BXY41_11249</name>
</gene>
<evidence type="ECO:0000256" key="1">
    <source>
        <dbReference type="ARBA" id="ARBA00023015"/>
    </source>
</evidence>
<dbReference type="InterPro" id="IPR020449">
    <property type="entry name" value="Tscrpt_reg_AraC-type_HTH"/>
</dbReference>
<dbReference type="InterPro" id="IPR018062">
    <property type="entry name" value="HTH_AraC-typ_CS"/>
</dbReference>
<dbReference type="EMBL" id="PTJA01000012">
    <property type="protein sequence ID" value="PPK78890.1"/>
    <property type="molecule type" value="Genomic_DNA"/>
</dbReference>
<reference evidence="5 6" key="1">
    <citation type="submission" date="2018-02" db="EMBL/GenBank/DDBJ databases">
        <title>Genomic Encyclopedia of Archaeal and Bacterial Type Strains, Phase II (KMG-II): from individual species to whole genera.</title>
        <authorList>
            <person name="Goeker M."/>
        </authorList>
    </citation>
    <scope>NUCLEOTIDE SEQUENCE [LARGE SCALE GENOMIC DNA]</scope>
    <source>
        <strain evidence="5 6">DSM 3808</strain>
    </source>
</reference>
<dbReference type="AlphaFoldDB" id="A0A2S6HN40"/>
<evidence type="ECO:0000256" key="3">
    <source>
        <dbReference type="ARBA" id="ARBA00023163"/>
    </source>
</evidence>
<dbReference type="GO" id="GO:0003700">
    <property type="term" value="F:DNA-binding transcription factor activity"/>
    <property type="evidence" value="ECO:0007669"/>
    <property type="project" value="InterPro"/>
</dbReference>
<dbReference type="OrthoDB" id="1050625at2"/>
<dbReference type="GO" id="GO:0043565">
    <property type="term" value="F:sequence-specific DNA binding"/>
    <property type="evidence" value="ECO:0007669"/>
    <property type="project" value="InterPro"/>
</dbReference>
<dbReference type="RefSeq" id="WP_104438592.1">
    <property type="nucleotide sequence ID" value="NZ_PTJA01000012.1"/>
</dbReference>
<dbReference type="Gene3D" id="2.60.120.10">
    <property type="entry name" value="Jelly Rolls"/>
    <property type="match status" value="1"/>
</dbReference>
<organism evidence="5 6">
    <name type="scientific">Lacrimispora xylanisolvens</name>
    <dbReference type="NCBI Taxonomy" id="384636"/>
    <lineage>
        <taxon>Bacteria</taxon>
        <taxon>Bacillati</taxon>
        <taxon>Bacillota</taxon>
        <taxon>Clostridia</taxon>
        <taxon>Lachnospirales</taxon>
        <taxon>Lachnospiraceae</taxon>
        <taxon>Lacrimispora</taxon>
    </lineage>
</organism>
<accession>A0A2S6HN40</accession>
<dbReference type="SMART" id="SM00342">
    <property type="entry name" value="HTH_ARAC"/>
    <property type="match status" value="1"/>
</dbReference>
<dbReference type="PROSITE" id="PS00041">
    <property type="entry name" value="HTH_ARAC_FAMILY_1"/>
    <property type="match status" value="1"/>
</dbReference>
<dbReference type="Pfam" id="PF07883">
    <property type="entry name" value="Cupin_2"/>
    <property type="match status" value="1"/>
</dbReference>
<dbReference type="InterPro" id="IPR009057">
    <property type="entry name" value="Homeodomain-like_sf"/>
</dbReference>
<dbReference type="Proteomes" id="UP000237749">
    <property type="component" value="Unassembled WGS sequence"/>
</dbReference>
<dbReference type="PANTHER" id="PTHR43280">
    <property type="entry name" value="ARAC-FAMILY TRANSCRIPTIONAL REGULATOR"/>
    <property type="match status" value="1"/>
</dbReference>
<dbReference type="InterPro" id="IPR018060">
    <property type="entry name" value="HTH_AraC"/>
</dbReference>